<gene>
    <name evidence="2" type="ORF">CLAFUR5_05336</name>
</gene>
<feature type="region of interest" description="Disordered" evidence="1">
    <location>
        <begin position="458"/>
        <end position="527"/>
    </location>
</feature>
<dbReference type="GeneID" id="71985214"/>
<reference evidence="2" key="2">
    <citation type="journal article" date="2022" name="Microb. Genom.">
        <title>A chromosome-scale genome assembly of the tomato pathogen Cladosporium fulvum reveals a compartmentalized genome architecture and the presence of a dispensable chromosome.</title>
        <authorList>
            <person name="Zaccaron A.Z."/>
            <person name="Chen L.H."/>
            <person name="Samaras A."/>
            <person name="Stergiopoulos I."/>
        </authorList>
    </citation>
    <scope>NUCLEOTIDE SEQUENCE</scope>
    <source>
        <strain evidence="2">Race5_Kim</strain>
    </source>
</reference>
<accession>A0A9Q8LEZ4</accession>
<proteinExistence type="predicted"/>
<evidence type="ECO:0000313" key="2">
    <source>
        <dbReference type="EMBL" id="UJO15999.1"/>
    </source>
</evidence>
<keyword evidence="3" id="KW-1185">Reference proteome</keyword>
<dbReference type="Proteomes" id="UP000756132">
    <property type="component" value="Chromosome 4"/>
</dbReference>
<sequence length="527" mass="59356">MLSSCRSVYPRIPGEHEIFLDTTGTETDPEHLEQFTAAQITHAYPRQMKLEAVFRVQDSCQGNQVGLCDNYWRPATTLLDADAAEMPLNTYFEHMLWMIWASIQRLSGVEKDFESRKLARAFFGVDLPEPEPTEQEPCPEAKLVAGTVGTSRWQFAAAMSREVFKLLYKPKPEAQECAKPRDLCGSDWLEYLSMHSQVNEDGAEAIRHVEAAQHGLNQTDFAEEYWWFQTDIDGEKRYVRLFKMQFPSGPPPDEEPPFKKNPQRNDQLDPCCQNPKGGFTVWLDNRAYLTLCPDSFERFPSDRPNLQVAEGDTNKHVANPASKDEDLDIAFAIIAAERQVPRTLEQVAVNALTWYRELFRMVGSRDGMERLTYFPIAIAKAKPETLPESWWEDRSNWLRAPRIVASSVYTCLSLALLDRAPVQGASKQQHHATHNVDNYAWYGLAAYLSGEKDWSTGVERPAGQPYRPHVAPPESDLGPPARGSTIVESEDEGVVEDDGKKRKHGEGEDSGGDDVSGGKKQKTTGSA</sequence>
<dbReference type="EMBL" id="CP090166">
    <property type="protein sequence ID" value="UJO15999.1"/>
    <property type="molecule type" value="Genomic_DNA"/>
</dbReference>
<protein>
    <submittedName>
        <fullName evidence="2">Uncharacterized protein</fullName>
    </submittedName>
</protein>
<dbReference type="AlphaFoldDB" id="A0A9Q8LEZ4"/>
<evidence type="ECO:0000313" key="3">
    <source>
        <dbReference type="Proteomes" id="UP000756132"/>
    </source>
</evidence>
<name>A0A9Q8LEZ4_PASFU</name>
<feature type="region of interest" description="Disordered" evidence="1">
    <location>
        <begin position="245"/>
        <end position="269"/>
    </location>
</feature>
<evidence type="ECO:0000256" key="1">
    <source>
        <dbReference type="SAM" id="MobiDB-lite"/>
    </source>
</evidence>
<reference evidence="2" key="1">
    <citation type="submission" date="2021-12" db="EMBL/GenBank/DDBJ databases">
        <authorList>
            <person name="Zaccaron A."/>
            <person name="Stergiopoulos I."/>
        </authorList>
    </citation>
    <scope>NUCLEOTIDE SEQUENCE</scope>
    <source>
        <strain evidence="2">Race5_Kim</strain>
    </source>
</reference>
<organism evidence="2 3">
    <name type="scientific">Passalora fulva</name>
    <name type="common">Tomato leaf mold</name>
    <name type="synonym">Cladosporium fulvum</name>
    <dbReference type="NCBI Taxonomy" id="5499"/>
    <lineage>
        <taxon>Eukaryota</taxon>
        <taxon>Fungi</taxon>
        <taxon>Dikarya</taxon>
        <taxon>Ascomycota</taxon>
        <taxon>Pezizomycotina</taxon>
        <taxon>Dothideomycetes</taxon>
        <taxon>Dothideomycetidae</taxon>
        <taxon>Mycosphaerellales</taxon>
        <taxon>Mycosphaerellaceae</taxon>
        <taxon>Fulvia</taxon>
    </lineage>
</organism>
<dbReference type="KEGG" id="ffu:CLAFUR5_05336"/>
<dbReference type="RefSeq" id="XP_047760365.1">
    <property type="nucleotide sequence ID" value="XM_047904484.1"/>
</dbReference>